<dbReference type="Pfam" id="PF00419">
    <property type="entry name" value="Fimbrial"/>
    <property type="match status" value="1"/>
</dbReference>
<organism evidence="4">
    <name type="scientific">Salmonella enterica I</name>
    <dbReference type="NCBI Taxonomy" id="59201"/>
    <lineage>
        <taxon>Bacteria</taxon>
        <taxon>Pseudomonadati</taxon>
        <taxon>Pseudomonadota</taxon>
        <taxon>Gammaproteobacteria</taxon>
        <taxon>Enterobacterales</taxon>
        <taxon>Enterobacteriaceae</taxon>
        <taxon>Salmonella</taxon>
    </lineage>
</organism>
<dbReference type="InterPro" id="IPR000259">
    <property type="entry name" value="Adhesion_dom_fimbrial"/>
</dbReference>
<dbReference type="Gene3D" id="2.60.40.1090">
    <property type="entry name" value="Fimbrial-type adhesion domain"/>
    <property type="match status" value="1"/>
</dbReference>
<dbReference type="InterPro" id="IPR008966">
    <property type="entry name" value="Adhesion_dom_sf"/>
</dbReference>
<evidence type="ECO:0000259" key="3">
    <source>
        <dbReference type="Pfam" id="PF00419"/>
    </source>
</evidence>
<evidence type="ECO:0000256" key="1">
    <source>
        <dbReference type="SAM" id="MobiDB-lite"/>
    </source>
</evidence>
<feature type="chain" id="PRO_5030123880" evidence="2">
    <location>
        <begin position="38"/>
        <end position="204"/>
    </location>
</feature>
<dbReference type="PANTHER" id="PTHR33420:SF33">
    <property type="entry name" value="MINOR FIMBRIAL SUBUNIT"/>
    <property type="match status" value="1"/>
</dbReference>
<dbReference type="PANTHER" id="PTHR33420">
    <property type="entry name" value="FIMBRIAL SUBUNIT ELFA-RELATED"/>
    <property type="match status" value="1"/>
</dbReference>
<gene>
    <name evidence="4" type="ORF">DRY32_22175</name>
</gene>
<evidence type="ECO:0000313" key="4">
    <source>
        <dbReference type="EMBL" id="MLX11798.1"/>
    </source>
</evidence>
<name>A0A5H9XBW3_SALET</name>
<accession>A0A5H9XBW3</accession>
<protein>
    <submittedName>
        <fullName evidence="4">Type 1 fimbrial protein</fullName>
    </submittedName>
</protein>
<sequence length="204" mass="21927">MPSLAKCNRLRGSRMRKHRVVNSLVLAGALLAPQSFASTQGLSLNFTAVIEETTCLMKVSSLNNSSLSGSDTQYALTIPNIGIAELLNVTANTEGSFKLQPQECNNNIASITMTLKGTTLSNSSYRLQNNLTTGNAENVGLGFKPDGSDDSSNLKLDGTQKTDWSQSQIADGMNLSAFFRRASNALTPTPGDFQAKVTFTFTYQ</sequence>
<evidence type="ECO:0000256" key="2">
    <source>
        <dbReference type="SAM" id="SignalP"/>
    </source>
</evidence>
<dbReference type="Proteomes" id="UP000839529">
    <property type="component" value="Unassembled WGS sequence"/>
</dbReference>
<comment type="caution">
    <text evidence="4">The sequence shown here is derived from an EMBL/GenBank/DDBJ whole genome shotgun (WGS) entry which is preliminary data.</text>
</comment>
<dbReference type="AlphaFoldDB" id="A0A5H9XBW3"/>
<reference evidence="4" key="1">
    <citation type="submission" date="2018-07" db="EMBL/GenBank/DDBJ databases">
        <authorList>
            <person name="Ashton P.M."/>
            <person name="Dallman T."/>
            <person name="Nair S."/>
            <person name="De Pinna E."/>
            <person name="Peters T."/>
            <person name="Grant K."/>
        </authorList>
    </citation>
    <scope>NUCLEOTIDE SEQUENCE [LARGE SCALE GENOMIC DNA]</scope>
    <source>
        <strain evidence="4">313425</strain>
    </source>
</reference>
<dbReference type="SUPFAM" id="SSF49401">
    <property type="entry name" value="Bacterial adhesins"/>
    <property type="match status" value="1"/>
</dbReference>
<dbReference type="InterPro" id="IPR050263">
    <property type="entry name" value="Bact_Fimbrial_Adh_Pro"/>
</dbReference>
<feature type="compositionally biased region" description="Polar residues" evidence="1">
    <location>
        <begin position="150"/>
        <end position="163"/>
    </location>
</feature>
<feature type="signal peptide" evidence="2">
    <location>
        <begin position="1"/>
        <end position="37"/>
    </location>
</feature>
<feature type="domain" description="Fimbrial-type adhesion" evidence="3">
    <location>
        <begin position="70"/>
        <end position="204"/>
    </location>
</feature>
<keyword evidence="2" id="KW-0732">Signal</keyword>
<dbReference type="GO" id="GO:0043709">
    <property type="term" value="P:cell adhesion involved in single-species biofilm formation"/>
    <property type="evidence" value="ECO:0007669"/>
    <property type="project" value="TreeGrafter"/>
</dbReference>
<dbReference type="EMBL" id="RVIX01000050">
    <property type="protein sequence ID" value="MLX11798.1"/>
    <property type="molecule type" value="Genomic_DNA"/>
</dbReference>
<feature type="region of interest" description="Disordered" evidence="1">
    <location>
        <begin position="142"/>
        <end position="163"/>
    </location>
</feature>
<dbReference type="InterPro" id="IPR036937">
    <property type="entry name" value="Adhesion_dom_fimbrial_sf"/>
</dbReference>
<dbReference type="GO" id="GO:0009289">
    <property type="term" value="C:pilus"/>
    <property type="evidence" value="ECO:0007669"/>
    <property type="project" value="InterPro"/>
</dbReference>
<proteinExistence type="predicted"/>